<feature type="region of interest" description="Disordered" evidence="1">
    <location>
        <begin position="609"/>
        <end position="655"/>
    </location>
</feature>
<keyword evidence="3" id="KW-1185">Reference proteome</keyword>
<feature type="region of interest" description="Disordered" evidence="1">
    <location>
        <begin position="1"/>
        <end position="32"/>
    </location>
</feature>
<evidence type="ECO:0000256" key="1">
    <source>
        <dbReference type="SAM" id="MobiDB-lite"/>
    </source>
</evidence>
<dbReference type="Proteomes" id="UP001230654">
    <property type="component" value="Unassembled WGS sequence"/>
</dbReference>
<reference evidence="2 3" key="1">
    <citation type="submission" date="2023-07" db="EMBL/GenBank/DDBJ databases">
        <title>Comparative genomics of wheat-associated soil bacteria to identify genetic determinants of phenazine resistance.</title>
        <authorList>
            <person name="Mouncey N."/>
        </authorList>
    </citation>
    <scope>NUCLEOTIDE SEQUENCE [LARGE SCALE GENOMIC DNA]</scope>
    <source>
        <strain evidence="2 3">B2I6</strain>
    </source>
</reference>
<feature type="region of interest" description="Disordered" evidence="1">
    <location>
        <begin position="1383"/>
        <end position="1402"/>
    </location>
</feature>
<protein>
    <submittedName>
        <fullName evidence="2">Uncharacterized protein</fullName>
    </submittedName>
</protein>
<evidence type="ECO:0000313" key="2">
    <source>
        <dbReference type="EMBL" id="MDQ0578878.1"/>
    </source>
</evidence>
<sequence>MRPAYARRTEPLGPRGHRRDTPPGAVDPRLARGPTTFRRTAVEHFACSLSCGRSLHTLTRVRHQRQAGDDRQGSAPERFPRATRVAGRGSGPNPLLGLQQTAGNAATVAALHAAGPSTTRRRPPQIPPAIEEVGDDALELPSYLRDMEAAGLSTACGLTGHEFVTTTLADVVGRRDGVVAEIAAELAGRPESFYGRGRAFAVTGVRGTDRYDVTVSVSPADDDRPGVFSAAGPDGENAATKVDVQHHTAATVAQSTSGSASKGVAFTGFGLAPVAPGVWAGGAATLNAQPFQSSRDSRTQRNTAEPRVLRSDKGSVEVPRRVRYNVRIMKDGERSPRSADGAGSLTMRVPAEHLVPTTAGPVPRPRPVAPGTARAVSLADSMAPLAVSDRAAPHQGGGGLFDAVASALHPSLTWPGAPGRARLYEATATATVLEDLPRLLRDGIVGEDLTSRDGSTTGTYRMRAAITELAPGWSTGTTQLRTHQQSQHAVTDTAGKGRGGAFGVGPAAGFGVLGNAAAVRGTVMPVAGARKARFSVAEQTVSSRQGAEVRGEKVLYLGTVLFTVEGTGPSSPLTRARGGGRTAHHTMRVWVSLRADEARELGLPLPEGVTAGPFVKRPERAGPDAGGKGKGRATATGPDLAEGDERTAEDAAAERDVRHLPFGAMGSSVAISRLDTAPMMRAVTRLFATDARLAGYLPAFGEEEQPRDLGPEEAEVQRRNYRELVTVLSETNLRVNKDQLLSTGVRVRLRRKSRFHTHDVQLKVTGSLRETGHLGETKDWLVRSHAGVSSNLQSGRASSRSVGGMALGQFRLVPGALTLSARAEKGRTTTRRGLAGPTLRTDVLTNGAEDASVFGGALSLNVDVTMTSRQRKAARALTPGAPGRDAPAAERVGTLPLDAQDVRLLTPTAFTLDDDAKRHLDESTAARRAGHRDTRTEFAAAGIGDLAALASRQLGGRRGVRDWTLVETVGDAQPVRDLAFELLARAAARNREAREDRALETEGLAPRIAIEDRFSPQAVTAALRQAVSAGWVVQNLRHARRLAGLTGAVGTRFALTGGRVVHQGTGAGTETFVLGGHQVTGQEGTSNSVSVQGGLTGAENGAEWRLAEGVAAGRTLGSGDTTASTLLGTVERNAHTSRKSPLHLVQCDLVVRMVAEVAVTGGGPYVARGGRTVPAAVAVWLTEAQLRAAGLKVPGERGRKDAASGSGTTQTGTSGKSATPGTSSRPAGTTRAGKAPETPAATSASGGAARSAPLLPPAPVPALAESLPLGFGMIEDLPDFVPLLEGIRGRLGASLADDLLPRTRLTDRNDNVQRLLRVLDRDGSAGLLSSAMDGGVGVELLDGRKRPYRALFRIRRTGPGSYVETASDGRDMEYITSAAAQRATAHDESDSRGVEAVVAGSGKPDGGAGQLKSVGAAAGLGLGTSDSRRSVGVGRAQLGVKTVAEAASAPSARMNVPIEATLEVFSGNRRVALAPLKGLSLTHRVLAADLRALSHLAPVPLPQVGVHAVAAEDAEADRLGPWRDSGVRLPMEAQVNGFRGTPRVQQAVDDAVRRAGGGERFRTGGEAAYHLLREAVSTEWLIAALPLLTAAGVDLPPVHATGATGQDLRASLHARLRAGRVLGVGDKMTFETVAQSGLDAPRPAGTDGQRADEHGRSARGLLGAGVLNADEFRMNQLLGTVDGSGSATATAANAAGSIPLHKPKAESVLVQFTLDVRAVAQVNDRVRSGRRGTAVQEVTLPDPVVVRMPAPAVRRMLADAANAGRLRDPGGHLT</sequence>
<name>A0ABU0NJ86_STRRH</name>
<feature type="compositionally biased region" description="Basic and acidic residues" evidence="1">
    <location>
        <begin position="643"/>
        <end position="655"/>
    </location>
</feature>
<feature type="compositionally biased region" description="Low complexity" evidence="1">
    <location>
        <begin position="1238"/>
        <end position="1253"/>
    </location>
</feature>
<organism evidence="2 3">
    <name type="scientific">Streptomyces rishiriensis</name>
    <dbReference type="NCBI Taxonomy" id="68264"/>
    <lineage>
        <taxon>Bacteria</taxon>
        <taxon>Bacillati</taxon>
        <taxon>Actinomycetota</taxon>
        <taxon>Actinomycetes</taxon>
        <taxon>Kitasatosporales</taxon>
        <taxon>Streptomycetaceae</taxon>
        <taxon>Streptomyces</taxon>
    </lineage>
</organism>
<gene>
    <name evidence="2" type="ORF">QF030_001056</name>
</gene>
<proteinExistence type="predicted"/>
<dbReference type="EMBL" id="JAUSWV010000002">
    <property type="protein sequence ID" value="MDQ0578878.1"/>
    <property type="molecule type" value="Genomic_DNA"/>
</dbReference>
<accession>A0ABU0NJ86</accession>
<feature type="region of interest" description="Disordered" evidence="1">
    <location>
        <begin position="289"/>
        <end position="313"/>
    </location>
</feature>
<comment type="caution">
    <text evidence="2">The sequence shown here is derived from an EMBL/GenBank/DDBJ whole genome shotgun (WGS) entry which is preliminary data.</text>
</comment>
<feature type="compositionally biased region" description="Basic and acidic residues" evidence="1">
    <location>
        <begin position="1384"/>
        <end position="1393"/>
    </location>
</feature>
<feature type="compositionally biased region" description="Low complexity" evidence="1">
    <location>
        <begin position="1203"/>
        <end position="1219"/>
    </location>
</feature>
<evidence type="ECO:0000313" key="3">
    <source>
        <dbReference type="Proteomes" id="UP001230654"/>
    </source>
</evidence>
<feature type="region of interest" description="Disordered" evidence="1">
    <location>
        <begin position="1191"/>
        <end position="1253"/>
    </location>
</feature>